<dbReference type="EMBL" id="MT144029">
    <property type="protein sequence ID" value="QJA47039.1"/>
    <property type="molecule type" value="Genomic_DNA"/>
</dbReference>
<protein>
    <submittedName>
        <fullName evidence="1">Putative PD-(D/E)XK nuclease superfamily protein</fullName>
    </submittedName>
</protein>
<name>A0A6H1ZHU9_9ZZZZ</name>
<evidence type="ECO:0000313" key="3">
    <source>
        <dbReference type="EMBL" id="QJA83492.1"/>
    </source>
</evidence>
<organism evidence="1">
    <name type="scientific">viral metagenome</name>
    <dbReference type="NCBI Taxonomy" id="1070528"/>
    <lineage>
        <taxon>unclassified sequences</taxon>
        <taxon>metagenomes</taxon>
        <taxon>organismal metagenomes</taxon>
    </lineage>
</organism>
<sequence length="299" mass="34562">MKYTNKMNLPKSLVSAITNDPYRSNADISVTTLVGPPKIRCLKARHNDEIVEDVSDGIWALLGNNTHYIIQRIKSGESLKEERLFITILGWTVSGQTDLYEDGFIDDWKVTSVWKILRGLDPDWESQTNCYAYLFRDAGFSVDAIQIVAFLRDWSKYGHQKSHNYPEKQVVVLPVPLWGHDKALAYITDRVRLHQAAESLSDDDIPICTPEERWHKPDTWAVTKGTNKRAYRVLDSEAEAIDIKEAMDAKGKEEYRIEIRPGADVRCEDYCSCNQFCNHYRQTKREEVKSEFEQFFGEE</sequence>
<dbReference type="EMBL" id="MT141413">
    <property type="protein sequence ID" value="QJA60575.1"/>
    <property type="molecule type" value="Genomic_DNA"/>
</dbReference>
<dbReference type="AlphaFoldDB" id="A0A6H1ZHU9"/>
<dbReference type="EMBL" id="MT144879">
    <property type="protein sequence ID" value="QJI00837.1"/>
    <property type="molecule type" value="Genomic_DNA"/>
</dbReference>
<gene>
    <name evidence="3" type="ORF">MM415A00279_0050</name>
    <name evidence="2" type="ORF">MM415B01091_0027</name>
    <name evidence="1" type="ORF">TM448A00597_0024</name>
    <name evidence="4" type="ORF">TM448B02123_0011</name>
</gene>
<proteinExistence type="predicted"/>
<dbReference type="EMBL" id="MT142511">
    <property type="protein sequence ID" value="QJA83492.1"/>
    <property type="molecule type" value="Genomic_DNA"/>
</dbReference>
<reference evidence="1" key="1">
    <citation type="submission" date="2020-03" db="EMBL/GenBank/DDBJ databases">
        <title>The deep terrestrial virosphere.</title>
        <authorList>
            <person name="Holmfeldt K."/>
            <person name="Nilsson E."/>
            <person name="Simone D."/>
            <person name="Lopez-Fernandez M."/>
            <person name="Wu X."/>
            <person name="de Brujin I."/>
            <person name="Lundin D."/>
            <person name="Andersson A."/>
            <person name="Bertilsson S."/>
            <person name="Dopson M."/>
        </authorList>
    </citation>
    <scope>NUCLEOTIDE SEQUENCE</scope>
    <source>
        <strain evidence="3">MM415A00279</strain>
        <strain evidence="2">MM415B01091</strain>
        <strain evidence="1">TM448A00597</strain>
        <strain evidence="4">TM448B02123</strain>
    </source>
</reference>
<evidence type="ECO:0000313" key="2">
    <source>
        <dbReference type="EMBL" id="QJA60575.1"/>
    </source>
</evidence>
<evidence type="ECO:0000313" key="4">
    <source>
        <dbReference type="EMBL" id="QJI00837.1"/>
    </source>
</evidence>
<accession>A0A6H1ZHU9</accession>
<evidence type="ECO:0000313" key="1">
    <source>
        <dbReference type="EMBL" id="QJA47039.1"/>
    </source>
</evidence>